<dbReference type="Gene3D" id="3.40.50.2000">
    <property type="entry name" value="Glycogen Phosphorylase B"/>
    <property type="match status" value="2"/>
</dbReference>
<organism evidence="3 4">
    <name type="scientific">Planococcus chinensis</name>
    <dbReference type="NCBI Taxonomy" id="272917"/>
    <lineage>
        <taxon>Bacteria</taxon>
        <taxon>Bacillati</taxon>
        <taxon>Bacillota</taxon>
        <taxon>Bacilli</taxon>
        <taxon>Bacillales</taxon>
        <taxon>Caryophanaceae</taxon>
        <taxon>Planococcus</taxon>
    </lineage>
</organism>
<feature type="domain" description="Glycosyl transferase family 1" evidence="1">
    <location>
        <begin position="183"/>
        <end position="338"/>
    </location>
</feature>
<feature type="domain" description="Glycosyltransferase subfamily 4-like N-terminal" evidence="2">
    <location>
        <begin position="16"/>
        <end position="171"/>
    </location>
</feature>
<dbReference type="InterPro" id="IPR001296">
    <property type="entry name" value="Glyco_trans_1"/>
</dbReference>
<evidence type="ECO:0000259" key="2">
    <source>
        <dbReference type="Pfam" id="PF13439"/>
    </source>
</evidence>
<accession>A0ABW4QEK1</accession>
<dbReference type="SUPFAM" id="SSF53756">
    <property type="entry name" value="UDP-Glycosyltransferase/glycogen phosphorylase"/>
    <property type="match status" value="1"/>
</dbReference>
<gene>
    <name evidence="3" type="ORF">ACFSDB_03590</name>
</gene>
<evidence type="ECO:0000259" key="1">
    <source>
        <dbReference type="Pfam" id="PF00534"/>
    </source>
</evidence>
<keyword evidence="3" id="KW-0808">Transferase</keyword>
<dbReference type="RefSeq" id="WP_204890952.1">
    <property type="nucleotide sequence ID" value="NZ_JBHUFW010000004.1"/>
</dbReference>
<name>A0ABW4QEK1_9BACL</name>
<comment type="caution">
    <text evidence="3">The sequence shown here is derived from an EMBL/GenBank/DDBJ whole genome shotgun (WGS) entry which is preliminary data.</text>
</comment>
<dbReference type="Pfam" id="PF00534">
    <property type="entry name" value="Glycos_transf_1"/>
    <property type="match status" value="1"/>
</dbReference>
<dbReference type="InterPro" id="IPR028098">
    <property type="entry name" value="Glyco_trans_4-like_N"/>
</dbReference>
<dbReference type="GO" id="GO:0016757">
    <property type="term" value="F:glycosyltransferase activity"/>
    <property type="evidence" value="ECO:0007669"/>
    <property type="project" value="UniProtKB-KW"/>
</dbReference>
<dbReference type="Pfam" id="PF13439">
    <property type="entry name" value="Glyco_transf_4"/>
    <property type="match status" value="1"/>
</dbReference>
<dbReference type="Proteomes" id="UP001597273">
    <property type="component" value="Unassembled WGS sequence"/>
</dbReference>
<keyword evidence="4" id="KW-1185">Reference proteome</keyword>
<dbReference type="EMBL" id="JBHUFW010000004">
    <property type="protein sequence ID" value="MFD1861994.1"/>
    <property type="molecule type" value="Genomic_DNA"/>
</dbReference>
<sequence length="380" mass="43481">MQSKNITFLIESLDGGGAERVTSILANEFSNKGFNVKMIILSEAEKEYYVNPNVKKYYLTLKKSSNKYKKLADNFMEIYPLIKRLKSDVIISLAMPVTNIHLLPILLFSKKKVILSERSNPEKLPRQYLLKKVRNMQLRLADSIVFQTTDAKEYFSPAIQKKGRLIPNPISNELPMPHVGRRKKEIVNFCRLDAGKNLPMLIDAFMMFVEEFPDYKLSIYGRGCLEQELKEYAKAKQSKENQITFHGHKDDLHETIKSNAIYVSSSNYEGISNSMLEAMAIGLPTICTDCPVGGARMIIKPYENGMLIPVNDTIALYKAMKELALDESLSHKLSKNAFQIREELSVEKIFNYWKGIVEGRGEGFSVDSRQMEQYHSEHLQ</sequence>
<evidence type="ECO:0000313" key="4">
    <source>
        <dbReference type="Proteomes" id="UP001597273"/>
    </source>
</evidence>
<dbReference type="PANTHER" id="PTHR12526">
    <property type="entry name" value="GLYCOSYLTRANSFERASE"/>
    <property type="match status" value="1"/>
</dbReference>
<keyword evidence="3" id="KW-0328">Glycosyltransferase</keyword>
<evidence type="ECO:0000313" key="3">
    <source>
        <dbReference type="EMBL" id="MFD1861994.1"/>
    </source>
</evidence>
<protein>
    <submittedName>
        <fullName evidence="3">Glycosyltransferase</fullName>
        <ecNumber evidence="3">2.4.-.-</ecNumber>
    </submittedName>
</protein>
<reference evidence="4" key="1">
    <citation type="journal article" date="2019" name="Int. J. Syst. Evol. Microbiol.">
        <title>The Global Catalogue of Microorganisms (GCM) 10K type strain sequencing project: providing services to taxonomists for standard genome sequencing and annotation.</title>
        <authorList>
            <consortium name="The Broad Institute Genomics Platform"/>
            <consortium name="The Broad Institute Genome Sequencing Center for Infectious Disease"/>
            <person name="Wu L."/>
            <person name="Ma J."/>
        </authorList>
    </citation>
    <scope>NUCLEOTIDE SEQUENCE [LARGE SCALE GENOMIC DNA]</scope>
    <source>
        <strain evidence="4">CGMCC 1.15475</strain>
    </source>
</reference>
<proteinExistence type="predicted"/>
<dbReference type="EC" id="2.4.-.-" evidence="3"/>
<dbReference type="PANTHER" id="PTHR12526:SF630">
    <property type="entry name" value="GLYCOSYLTRANSFERASE"/>
    <property type="match status" value="1"/>
</dbReference>